<dbReference type="eggNOG" id="COG0664">
    <property type="taxonomic scope" value="Bacteria"/>
</dbReference>
<dbReference type="InterPro" id="IPR014710">
    <property type="entry name" value="RmlC-like_jellyroll"/>
</dbReference>
<evidence type="ECO:0000256" key="3">
    <source>
        <dbReference type="ARBA" id="ARBA00048132"/>
    </source>
</evidence>
<dbReference type="Gene3D" id="3.50.50.60">
    <property type="entry name" value="FAD/NAD(P)-binding domain"/>
    <property type="match status" value="2"/>
</dbReference>
<dbReference type="SUPFAM" id="SSF51905">
    <property type="entry name" value="FAD/NAD(P)-binding domain"/>
    <property type="match status" value="1"/>
</dbReference>
<dbReference type="Pfam" id="PF00027">
    <property type="entry name" value="cNMP_binding"/>
    <property type="match status" value="1"/>
</dbReference>
<dbReference type="SMART" id="SM00100">
    <property type="entry name" value="cNMP"/>
    <property type="match status" value="1"/>
</dbReference>
<evidence type="ECO:0000259" key="4">
    <source>
        <dbReference type="PROSITE" id="PS50042"/>
    </source>
</evidence>
<evidence type="ECO:0000313" key="6">
    <source>
        <dbReference type="Proteomes" id="UP000008229"/>
    </source>
</evidence>
<evidence type="ECO:0000256" key="1">
    <source>
        <dbReference type="ARBA" id="ARBA00022630"/>
    </source>
</evidence>
<dbReference type="RefSeq" id="WP_012932141.1">
    <property type="nucleotide sequence ID" value="NC_013739.1"/>
</dbReference>
<dbReference type="KEGG" id="cwo:Cwoe_0653"/>
<dbReference type="Proteomes" id="UP000008229">
    <property type="component" value="Chromosome"/>
</dbReference>
<dbReference type="Pfam" id="PF07992">
    <property type="entry name" value="Pyr_redox_2"/>
    <property type="match status" value="1"/>
</dbReference>
<dbReference type="PANTHER" id="PTHR48105">
    <property type="entry name" value="THIOREDOXIN REDUCTASE 1-RELATED-RELATED"/>
    <property type="match status" value="1"/>
</dbReference>
<sequence length="568" mass="60926">MSRSVADELRETPDSYGAYPRLSAEQIELFARARGAARRRTDAGEVLYREGDRDVDFFVVLDGTIAVVEGLGSRGERTVGVHGAGRFLGELSVVTGETAFLSAVVRVPGEVLRVPVEQVRELVTQDVAIGDLILRAFLLRRSLLVGLGAGFRIIGSRYSPDTRRLREFAARNRLPHSWIDLERDAAAEGLLRELGIGPEETPVVIWHGARVLRNPSNEKLAEAIGLRAPVEPGELHDLAVVGAGPAGLAAAVYGASEGLDTITLDCVATGGQASTSSRIENYLGFPAGVTGAELAERATLQARKFGARITVPARAVALEERDGHHVLALADGEELHARAVVVASGVHYRKLPLQRLEEFEGTSVHYAATEVEAQLCSGDPVAVVGGGNSAGQAALFLSRRAEHVHLLVREPSLAQGMSRYLVERLERTGNVELHTNTEVRGLLGDAWLEELELLDNRTGAHNRIPARALFVFIGAEPRTQWLGRALALDEKGFVVTGAATGAELMLETSMSGVFAVGDVRSGAIRRVATAVGEGSMAVRLVHEHLARDEVADRLVHTPKRPAHADVTS</sequence>
<dbReference type="STRING" id="469383.Cwoe_0653"/>
<keyword evidence="6" id="KW-1185">Reference proteome</keyword>
<protein>
    <submittedName>
        <fullName evidence="5">Cyclic nucleotide-regulated FAD-dependent pyridine nucleotide-disulphide oxidoreductase</fullName>
    </submittedName>
</protein>
<evidence type="ECO:0000313" key="5">
    <source>
        <dbReference type="EMBL" id="ADB49088.1"/>
    </source>
</evidence>
<dbReference type="SUPFAM" id="SSF51206">
    <property type="entry name" value="cAMP-binding domain-like"/>
    <property type="match status" value="1"/>
</dbReference>
<dbReference type="CDD" id="cd00038">
    <property type="entry name" value="CAP_ED"/>
    <property type="match status" value="1"/>
</dbReference>
<feature type="domain" description="Cyclic nucleotide-binding" evidence="4">
    <location>
        <begin position="18"/>
        <end position="140"/>
    </location>
</feature>
<dbReference type="PRINTS" id="PR00368">
    <property type="entry name" value="FADPNR"/>
</dbReference>
<dbReference type="InterPro" id="IPR018490">
    <property type="entry name" value="cNMP-bd_dom_sf"/>
</dbReference>
<dbReference type="HOGENOM" id="CLU_031864_5_8_11"/>
<dbReference type="AlphaFoldDB" id="D3F9C1"/>
<proteinExistence type="predicted"/>
<keyword evidence="2" id="KW-0560">Oxidoreductase</keyword>
<reference evidence="5 6" key="1">
    <citation type="journal article" date="2010" name="Stand. Genomic Sci.">
        <title>Complete genome sequence of Conexibacter woesei type strain (ID131577).</title>
        <authorList>
            <person name="Pukall R."/>
            <person name="Lapidus A."/>
            <person name="Glavina Del Rio T."/>
            <person name="Copeland A."/>
            <person name="Tice H."/>
            <person name="Cheng J.-F."/>
            <person name="Lucas S."/>
            <person name="Chen F."/>
            <person name="Nolan M."/>
            <person name="Bruce D."/>
            <person name="Goodwin L."/>
            <person name="Pitluck S."/>
            <person name="Mavromatis K."/>
            <person name="Ivanova N."/>
            <person name="Ovchinnikova G."/>
            <person name="Pati A."/>
            <person name="Chen A."/>
            <person name="Palaniappan K."/>
            <person name="Land M."/>
            <person name="Hauser L."/>
            <person name="Chang Y.-J."/>
            <person name="Jeffries C.D."/>
            <person name="Chain P."/>
            <person name="Meincke L."/>
            <person name="Sims D."/>
            <person name="Brettin T."/>
            <person name="Detter J.C."/>
            <person name="Rohde M."/>
            <person name="Goeker M."/>
            <person name="Bristow J."/>
            <person name="Eisen J.A."/>
            <person name="Markowitz V."/>
            <person name="Kyrpides N.C."/>
            <person name="Klenk H.-P."/>
            <person name="Hugenholtz P."/>
        </authorList>
    </citation>
    <scope>NUCLEOTIDE SEQUENCE [LARGE SCALE GENOMIC DNA]</scope>
    <source>
        <strain evidence="6">DSM 14684 / CIP 108061 / JCM 11494 / NBRC 100937 / ID131577</strain>
    </source>
</reference>
<dbReference type="InterPro" id="IPR000595">
    <property type="entry name" value="cNMP-bd_dom"/>
</dbReference>
<keyword evidence="1" id="KW-0285">Flavoprotein</keyword>
<gene>
    <name evidence="5" type="ordered locus">Cwoe_0653</name>
</gene>
<dbReference type="EMBL" id="CP001854">
    <property type="protein sequence ID" value="ADB49088.1"/>
    <property type="molecule type" value="Genomic_DNA"/>
</dbReference>
<dbReference type="Gene3D" id="2.60.120.10">
    <property type="entry name" value="Jelly Rolls"/>
    <property type="match status" value="1"/>
</dbReference>
<dbReference type="OrthoDB" id="109585at2"/>
<organism evidence="5 6">
    <name type="scientific">Conexibacter woesei (strain DSM 14684 / CCUG 47730 / CIP 108061 / JCM 11494 / NBRC 100937 / ID131577)</name>
    <dbReference type="NCBI Taxonomy" id="469383"/>
    <lineage>
        <taxon>Bacteria</taxon>
        <taxon>Bacillati</taxon>
        <taxon>Actinomycetota</taxon>
        <taxon>Thermoleophilia</taxon>
        <taxon>Solirubrobacterales</taxon>
        <taxon>Conexibacteraceae</taxon>
        <taxon>Conexibacter</taxon>
    </lineage>
</organism>
<dbReference type="Gene3D" id="3.40.30.10">
    <property type="entry name" value="Glutaredoxin"/>
    <property type="match status" value="1"/>
</dbReference>
<reference evidence="6" key="2">
    <citation type="submission" date="2010-01" db="EMBL/GenBank/DDBJ databases">
        <title>The complete genome of Conexibacter woesei DSM 14684.</title>
        <authorList>
            <consortium name="US DOE Joint Genome Institute (JGI-PGF)"/>
            <person name="Lucas S."/>
            <person name="Copeland A."/>
            <person name="Lapidus A."/>
            <person name="Glavina del Rio T."/>
            <person name="Dalin E."/>
            <person name="Tice H."/>
            <person name="Bruce D."/>
            <person name="Goodwin L."/>
            <person name="Pitluck S."/>
            <person name="Kyrpides N."/>
            <person name="Mavromatis K."/>
            <person name="Ivanova N."/>
            <person name="Mikhailova N."/>
            <person name="Chertkov O."/>
            <person name="Brettin T."/>
            <person name="Detter J.C."/>
            <person name="Han C."/>
            <person name="Larimer F."/>
            <person name="Land M."/>
            <person name="Hauser L."/>
            <person name="Markowitz V."/>
            <person name="Cheng J.-F."/>
            <person name="Hugenholtz P."/>
            <person name="Woyke T."/>
            <person name="Wu D."/>
            <person name="Pukall R."/>
            <person name="Steenblock K."/>
            <person name="Schneider S."/>
            <person name="Klenk H.-P."/>
            <person name="Eisen J.A."/>
        </authorList>
    </citation>
    <scope>NUCLEOTIDE SEQUENCE [LARGE SCALE GENOMIC DNA]</scope>
    <source>
        <strain evidence="6">DSM 14684 / CIP 108061 / JCM 11494 / NBRC 100937 / ID131577</strain>
    </source>
</reference>
<accession>D3F9C1</accession>
<dbReference type="InterPro" id="IPR050097">
    <property type="entry name" value="Ferredoxin-NADP_redctase_2"/>
</dbReference>
<dbReference type="GO" id="GO:0004791">
    <property type="term" value="F:thioredoxin-disulfide reductase (NADPH) activity"/>
    <property type="evidence" value="ECO:0007669"/>
    <property type="project" value="UniProtKB-EC"/>
</dbReference>
<name>D3F9C1_CONWI</name>
<dbReference type="PROSITE" id="PS50042">
    <property type="entry name" value="CNMP_BINDING_3"/>
    <property type="match status" value="1"/>
</dbReference>
<comment type="catalytic activity">
    <reaction evidence="3">
        <text>[thioredoxin]-dithiol + NADP(+) = [thioredoxin]-disulfide + NADPH + H(+)</text>
        <dbReference type="Rhea" id="RHEA:20345"/>
        <dbReference type="Rhea" id="RHEA-COMP:10698"/>
        <dbReference type="Rhea" id="RHEA-COMP:10700"/>
        <dbReference type="ChEBI" id="CHEBI:15378"/>
        <dbReference type="ChEBI" id="CHEBI:29950"/>
        <dbReference type="ChEBI" id="CHEBI:50058"/>
        <dbReference type="ChEBI" id="CHEBI:57783"/>
        <dbReference type="ChEBI" id="CHEBI:58349"/>
        <dbReference type="EC" id="1.8.1.9"/>
    </reaction>
</comment>
<evidence type="ECO:0000256" key="2">
    <source>
        <dbReference type="ARBA" id="ARBA00023002"/>
    </source>
</evidence>
<dbReference type="InterPro" id="IPR036188">
    <property type="entry name" value="FAD/NAD-bd_sf"/>
</dbReference>
<dbReference type="eggNOG" id="COG0492">
    <property type="taxonomic scope" value="Bacteria"/>
</dbReference>
<dbReference type="PRINTS" id="PR00469">
    <property type="entry name" value="PNDRDTASEII"/>
</dbReference>
<dbReference type="InterPro" id="IPR023753">
    <property type="entry name" value="FAD/NAD-binding_dom"/>
</dbReference>